<dbReference type="InterPro" id="IPR027598">
    <property type="entry name" value="Amphi-Trp_dom"/>
</dbReference>
<dbReference type="Proteomes" id="UP000296733">
    <property type="component" value="Plasmid unnamed1"/>
</dbReference>
<dbReference type="EMBL" id="FNVN01000004">
    <property type="protein sequence ID" value="SEG60272.1"/>
    <property type="molecule type" value="Genomic_DNA"/>
</dbReference>
<dbReference type="OrthoDB" id="194858at2157"/>
<evidence type="ECO:0000313" key="3">
    <source>
        <dbReference type="EMBL" id="SEG60272.1"/>
    </source>
</evidence>
<protein>
    <submittedName>
        <fullName evidence="3">Amphi-Trp domain-containing protein</fullName>
    </submittedName>
</protein>
<evidence type="ECO:0000256" key="1">
    <source>
        <dbReference type="SAM" id="MobiDB-lite"/>
    </source>
</evidence>
<keyword evidence="4" id="KW-1185">Reference proteome</keyword>
<proteinExistence type="predicted"/>
<reference evidence="3 4" key="1">
    <citation type="submission" date="2016-10" db="EMBL/GenBank/DDBJ databases">
        <authorList>
            <person name="de Groot N.N."/>
        </authorList>
    </citation>
    <scope>NUCLEOTIDE SEQUENCE [LARGE SCALE GENOMIC DNA]</scope>
    <source>
        <strain evidence="3 4">CGMCC 1.10331</strain>
    </source>
</reference>
<dbReference type="EMBL" id="CP031312">
    <property type="protein sequence ID" value="QCC49049.1"/>
    <property type="molecule type" value="Genomic_DNA"/>
</dbReference>
<sequence length="127" mass="13821">MTDTNTSETEPAETTESDADPEPAVESEPDSGAESAPESDRTTIRPGRNFEEEYRLDASEAGAFLIALGEQLRDGDDLSLVTDEWELPFAFGEPAGLEIDYEGTGEPELEIELELPGRTDETAPDVR</sequence>
<evidence type="ECO:0000313" key="5">
    <source>
        <dbReference type="Proteomes" id="UP000296733"/>
    </source>
</evidence>
<feature type="compositionally biased region" description="Acidic residues" evidence="1">
    <location>
        <begin position="10"/>
        <end position="31"/>
    </location>
</feature>
<geneLocation type="plasmid" evidence="2">
    <name>unnamed1</name>
</geneLocation>
<dbReference type="NCBIfam" id="TIGR04354">
    <property type="entry name" value="amphi-Trp"/>
    <property type="match status" value="1"/>
</dbReference>
<organism evidence="3 4">
    <name type="scientific">Halobellus limi</name>
    <dbReference type="NCBI Taxonomy" id="699433"/>
    <lineage>
        <taxon>Archaea</taxon>
        <taxon>Methanobacteriati</taxon>
        <taxon>Methanobacteriota</taxon>
        <taxon>Stenosarchaea group</taxon>
        <taxon>Halobacteria</taxon>
        <taxon>Halobacteriales</taxon>
        <taxon>Haloferacaceae</taxon>
        <taxon>Halobellus</taxon>
    </lineage>
</organism>
<evidence type="ECO:0000313" key="2">
    <source>
        <dbReference type="EMBL" id="QCC49049.1"/>
    </source>
</evidence>
<name>A0A1H6BI58_9EURY</name>
<feature type="compositionally biased region" description="Basic and acidic residues" evidence="1">
    <location>
        <begin position="38"/>
        <end position="50"/>
    </location>
</feature>
<reference evidence="2 5" key="2">
    <citation type="journal article" date="2019" name="Nat. Commun.">
        <title>A new type of DNA phosphorothioation-based antiviral system in archaea.</title>
        <authorList>
            <person name="Xiong L."/>
            <person name="Liu S."/>
            <person name="Chen S."/>
            <person name="Xiao Y."/>
            <person name="Zhu B."/>
            <person name="Gao Y."/>
            <person name="Zhang Y."/>
            <person name="Chen B."/>
            <person name="Luo J."/>
            <person name="Deng Z."/>
            <person name="Chen X."/>
            <person name="Wang L."/>
            <person name="Chen S."/>
        </authorList>
    </citation>
    <scope>NUCLEOTIDE SEQUENCE [LARGE SCALE GENOMIC DNA]</scope>
    <source>
        <strain evidence="2 5">CGMCC 1.10331</strain>
        <plasmid evidence="2 5">unnamed1</plasmid>
    </source>
</reference>
<evidence type="ECO:0000313" key="4">
    <source>
        <dbReference type="Proteomes" id="UP000236740"/>
    </source>
</evidence>
<dbReference type="AlphaFoldDB" id="A0A1H6BI58"/>
<keyword evidence="2" id="KW-0614">Plasmid</keyword>
<gene>
    <name evidence="2" type="ORF">DV707_14925</name>
    <name evidence="3" type="ORF">SAMN04488133_2855</name>
</gene>
<accession>A0A1H6BI58</accession>
<feature type="region of interest" description="Disordered" evidence="1">
    <location>
        <begin position="1"/>
        <end position="50"/>
    </location>
</feature>
<dbReference type="KEGG" id="hlm:DV707_14925"/>
<dbReference type="Proteomes" id="UP000236740">
    <property type="component" value="Unassembled WGS sequence"/>
</dbReference>